<reference evidence="4" key="1">
    <citation type="submission" date="2025-08" db="UniProtKB">
        <authorList>
            <consortium name="RefSeq"/>
        </authorList>
    </citation>
    <scope>IDENTIFICATION</scope>
    <source>
        <tissue evidence="4">Muscle</tissue>
    </source>
</reference>
<gene>
    <name evidence="4" type="primary">LOC106463134</name>
</gene>
<sequence>MSGYGDELCFDLEMSDSIRKQLQKVHGMTTTGVRCLGCFLMTMNEQELSQIPDNVLADLSKDLSSCWNDMMKMSESTKMGLCMAEITEDERNTLMNQKKRLWKRVNQAKQKVAEDFLKEQTSDYRSKRETSRLTCSVIEATGSVAGFSVAELQTLSENEVQMCLYLLGKDELEEKQIEVLWPKVKMAYGSVSNLTEDEILLLGYLTKGFSETDINELPLTASSIEEFGKYWDLSESQLKCLANKTKQTLGRYLSNYVSTQLASLGHILCGMSQEDINSINDSVFRESINALGQLQECPSEVMQTLANKATKTTVYGSPNEWSSAIVYSLGGLIAGLSADELKKIPAESMKGVTPQAVSVLEPGVMKVLTTPQLNHLSYDSLAAITSDQLKQLSPEQQEAIYSARYRSSDQQDNGHNELAGTLPLVICAVLVVYYKTNIA</sequence>
<proteinExistence type="predicted"/>
<keyword evidence="3" id="KW-1185">Reference proteome</keyword>
<evidence type="ECO:0000256" key="2">
    <source>
        <dbReference type="ARBA" id="ARBA00023180"/>
    </source>
</evidence>
<accession>A0ABM1BBB8</accession>
<dbReference type="Proteomes" id="UP000694941">
    <property type="component" value="Unplaced"/>
</dbReference>
<dbReference type="InterPro" id="IPR026664">
    <property type="entry name" value="Stereocilin-rel"/>
</dbReference>
<protein>
    <submittedName>
        <fullName evidence="4">Otoancorin-like</fullName>
    </submittedName>
</protein>
<dbReference type="RefSeq" id="XP_013778566.2">
    <property type="nucleotide sequence ID" value="XM_013923112.2"/>
</dbReference>
<dbReference type="PANTHER" id="PTHR23412:SF17">
    <property type="entry name" value="OTOANCORIN"/>
    <property type="match status" value="1"/>
</dbReference>
<dbReference type="PANTHER" id="PTHR23412">
    <property type="entry name" value="STEREOCILIN RELATED"/>
    <property type="match status" value="1"/>
</dbReference>
<evidence type="ECO:0000256" key="1">
    <source>
        <dbReference type="ARBA" id="ARBA00022729"/>
    </source>
</evidence>
<evidence type="ECO:0000313" key="4">
    <source>
        <dbReference type="RefSeq" id="XP_013778566.2"/>
    </source>
</evidence>
<keyword evidence="1" id="KW-0732">Signal</keyword>
<organism evidence="3 4">
    <name type="scientific">Limulus polyphemus</name>
    <name type="common">Atlantic horseshoe crab</name>
    <dbReference type="NCBI Taxonomy" id="6850"/>
    <lineage>
        <taxon>Eukaryota</taxon>
        <taxon>Metazoa</taxon>
        <taxon>Ecdysozoa</taxon>
        <taxon>Arthropoda</taxon>
        <taxon>Chelicerata</taxon>
        <taxon>Merostomata</taxon>
        <taxon>Xiphosura</taxon>
        <taxon>Limulidae</taxon>
        <taxon>Limulus</taxon>
    </lineage>
</organism>
<keyword evidence="2" id="KW-0325">Glycoprotein</keyword>
<dbReference type="GeneID" id="106463134"/>
<name>A0ABM1BBB8_LIMPO</name>
<evidence type="ECO:0000313" key="3">
    <source>
        <dbReference type="Proteomes" id="UP000694941"/>
    </source>
</evidence>